<feature type="binding site" evidence="1">
    <location>
        <position position="75"/>
    </location>
    <ligand>
        <name>Mg(2+)</name>
        <dbReference type="ChEBI" id="CHEBI:18420"/>
        <label>1</label>
    </ligand>
</feature>
<dbReference type="InterPro" id="IPR005502">
    <property type="entry name" value="Ribosyl_crysJ1"/>
</dbReference>
<dbReference type="Proteomes" id="UP000295621">
    <property type="component" value="Unassembled WGS sequence"/>
</dbReference>
<name>A0A4R4RQD6_9ACTN</name>
<dbReference type="RefSeq" id="WP_131982304.1">
    <property type="nucleotide sequence ID" value="NZ_SMKL01000020.1"/>
</dbReference>
<keyword evidence="2" id="KW-0378">Hydrolase</keyword>
<comment type="caution">
    <text evidence="2">The sequence shown here is derived from an EMBL/GenBank/DDBJ whole genome shotgun (WGS) entry which is preliminary data.</text>
</comment>
<feature type="binding site" evidence="1">
    <location>
        <position position="294"/>
    </location>
    <ligand>
        <name>Mg(2+)</name>
        <dbReference type="ChEBI" id="CHEBI:18420"/>
        <label>1</label>
    </ligand>
</feature>
<evidence type="ECO:0000313" key="3">
    <source>
        <dbReference type="Proteomes" id="UP000295621"/>
    </source>
</evidence>
<protein>
    <submittedName>
        <fullName evidence="2">ADP-ribosylglycohydrolase family protein</fullName>
    </submittedName>
</protein>
<evidence type="ECO:0000313" key="2">
    <source>
        <dbReference type="EMBL" id="TDC51744.1"/>
    </source>
</evidence>
<dbReference type="GO" id="GO:0016787">
    <property type="term" value="F:hydrolase activity"/>
    <property type="evidence" value="ECO:0007669"/>
    <property type="project" value="UniProtKB-KW"/>
</dbReference>
<dbReference type="OrthoDB" id="2822542at2"/>
<dbReference type="SUPFAM" id="SSF101478">
    <property type="entry name" value="ADP-ribosylglycohydrolase"/>
    <property type="match status" value="1"/>
</dbReference>
<comment type="cofactor">
    <cofactor evidence="1">
        <name>Mg(2+)</name>
        <dbReference type="ChEBI" id="CHEBI:18420"/>
    </cofactor>
    <text evidence="1">Binds 2 magnesium ions per subunit.</text>
</comment>
<feature type="binding site" evidence="1">
    <location>
        <position position="76"/>
    </location>
    <ligand>
        <name>Mg(2+)</name>
        <dbReference type="ChEBI" id="CHEBI:18420"/>
        <label>1</label>
    </ligand>
</feature>
<dbReference type="InterPro" id="IPR036705">
    <property type="entry name" value="Ribosyl_crysJ1_sf"/>
</dbReference>
<sequence>MNDRRDRTAGALLGLAIGDAAGWPAVRHRSQLLPPWTRRLRRELDEFAETQQVTTLPVPFALNQPTAPLRLGSSDDAEWAAWTLRWLLDAARPGPLSRADVHTHWRRAVAAGTLPRGRISVAAAADALRREVDPPLTGHDNPHHFDDAAAVRAVAIGLVADGPATAATLAGWDAEVTNDGDGLAAARAVAETMARLVRGEPLTDAWAAAAADALPADGLLATTVSRALTVSATAETAADAVAQLDEIVDHVYSYGVAAAQTVAVAVALAQAAERGGERPIAAVTAAVCLPTLADSAPALTGALTGAAHGLGALPTTWVERCRRLAGCCSPDLAGVDLVDLAGSIEGRTIS</sequence>
<evidence type="ECO:0000256" key="1">
    <source>
        <dbReference type="PIRSR" id="PIRSR605502-1"/>
    </source>
</evidence>
<gene>
    <name evidence="2" type="ORF">E1212_11105</name>
</gene>
<keyword evidence="1" id="KW-0479">Metal-binding</keyword>
<reference evidence="2 3" key="1">
    <citation type="submission" date="2019-02" db="EMBL/GenBank/DDBJ databases">
        <title>Draft genome sequences of novel Actinobacteria.</title>
        <authorList>
            <person name="Sahin N."/>
            <person name="Ay H."/>
            <person name="Saygin H."/>
        </authorList>
    </citation>
    <scope>NUCLEOTIDE SEQUENCE [LARGE SCALE GENOMIC DNA]</scope>
    <source>
        <strain evidence="2 3">KC603</strain>
    </source>
</reference>
<organism evidence="2 3">
    <name type="scientific">Jiangella ureilytica</name>
    <dbReference type="NCBI Taxonomy" id="2530374"/>
    <lineage>
        <taxon>Bacteria</taxon>
        <taxon>Bacillati</taxon>
        <taxon>Actinomycetota</taxon>
        <taxon>Actinomycetes</taxon>
        <taxon>Jiangellales</taxon>
        <taxon>Jiangellaceae</taxon>
        <taxon>Jiangella</taxon>
    </lineage>
</organism>
<accession>A0A4R4RQD6</accession>
<dbReference type="Gene3D" id="1.10.4080.10">
    <property type="entry name" value="ADP-ribosylation/Crystallin J1"/>
    <property type="match status" value="1"/>
</dbReference>
<keyword evidence="1" id="KW-0460">Magnesium</keyword>
<feature type="binding site" evidence="1">
    <location>
        <position position="295"/>
    </location>
    <ligand>
        <name>Mg(2+)</name>
        <dbReference type="ChEBI" id="CHEBI:18420"/>
        <label>1</label>
    </ligand>
</feature>
<dbReference type="GO" id="GO:0046872">
    <property type="term" value="F:metal ion binding"/>
    <property type="evidence" value="ECO:0007669"/>
    <property type="project" value="UniProtKB-KW"/>
</dbReference>
<feature type="binding site" evidence="1">
    <location>
        <position position="74"/>
    </location>
    <ligand>
        <name>Mg(2+)</name>
        <dbReference type="ChEBI" id="CHEBI:18420"/>
        <label>1</label>
    </ligand>
</feature>
<proteinExistence type="predicted"/>
<dbReference type="AlphaFoldDB" id="A0A4R4RQD6"/>
<dbReference type="Pfam" id="PF03747">
    <property type="entry name" value="ADP_ribosyl_GH"/>
    <property type="match status" value="1"/>
</dbReference>
<dbReference type="EMBL" id="SMKL01000020">
    <property type="protein sequence ID" value="TDC51744.1"/>
    <property type="molecule type" value="Genomic_DNA"/>
</dbReference>
<keyword evidence="3" id="KW-1185">Reference proteome</keyword>